<name>A0A4Y2I6H2_ARAVE</name>
<dbReference type="Proteomes" id="UP000499080">
    <property type="component" value="Unassembled WGS sequence"/>
</dbReference>
<accession>A0A4Y2I6H2</accession>
<organism evidence="1 2">
    <name type="scientific">Araneus ventricosus</name>
    <name type="common">Orbweaver spider</name>
    <name type="synonym">Epeira ventricosa</name>
    <dbReference type="NCBI Taxonomy" id="182803"/>
    <lineage>
        <taxon>Eukaryota</taxon>
        <taxon>Metazoa</taxon>
        <taxon>Ecdysozoa</taxon>
        <taxon>Arthropoda</taxon>
        <taxon>Chelicerata</taxon>
        <taxon>Arachnida</taxon>
        <taxon>Araneae</taxon>
        <taxon>Araneomorphae</taxon>
        <taxon>Entelegynae</taxon>
        <taxon>Araneoidea</taxon>
        <taxon>Araneidae</taxon>
        <taxon>Araneus</taxon>
    </lineage>
</organism>
<sequence>MLFPRLDFNLWVESTILGNGMEAFRRYFPWMELKIRIKYARLPALRKISRLATVEWSVSSIFIEILVRCYNFVDILAGKGFFSLELSFSRDVFEIL</sequence>
<dbReference type="AlphaFoldDB" id="A0A4Y2I6H2"/>
<protein>
    <submittedName>
        <fullName evidence="1">Uncharacterized protein</fullName>
    </submittedName>
</protein>
<reference evidence="1 2" key="1">
    <citation type="journal article" date="2019" name="Sci. Rep.">
        <title>Orb-weaving spider Araneus ventricosus genome elucidates the spidroin gene catalogue.</title>
        <authorList>
            <person name="Kono N."/>
            <person name="Nakamura H."/>
            <person name="Ohtoshi R."/>
            <person name="Moran D.A.P."/>
            <person name="Shinohara A."/>
            <person name="Yoshida Y."/>
            <person name="Fujiwara M."/>
            <person name="Mori M."/>
            <person name="Tomita M."/>
            <person name="Arakawa K."/>
        </authorList>
    </citation>
    <scope>NUCLEOTIDE SEQUENCE [LARGE SCALE GENOMIC DNA]</scope>
</reference>
<proteinExistence type="predicted"/>
<dbReference type="EMBL" id="BGPR01002420">
    <property type="protein sequence ID" value="GBM73110.1"/>
    <property type="molecule type" value="Genomic_DNA"/>
</dbReference>
<evidence type="ECO:0000313" key="1">
    <source>
        <dbReference type="EMBL" id="GBM73110.1"/>
    </source>
</evidence>
<keyword evidence="2" id="KW-1185">Reference proteome</keyword>
<gene>
    <name evidence="1" type="ORF">AVEN_46412_1</name>
</gene>
<evidence type="ECO:0000313" key="2">
    <source>
        <dbReference type="Proteomes" id="UP000499080"/>
    </source>
</evidence>
<comment type="caution">
    <text evidence="1">The sequence shown here is derived from an EMBL/GenBank/DDBJ whole genome shotgun (WGS) entry which is preliminary data.</text>
</comment>